<dbReference type="RefSeq" id="WP_378576144.1">
    <property type="nucleotide sequence ID" value="NZ_JBHSFQ010000017.1"/>
</dbReference>
<keyword evidence="3" id="KW-1185">Reference proteome</keyword>
<sequence>MNDNEPIHAPYEPPKVIEVGDFCEMTRGQYASEHADDGSGAGYWSQPVKKGPSKLW</sequence>
<protein>
    <submittedName>
        <fullName evidence="2">Lasso RiPP family leader peptide-containing protein</fullName>
    </submittedName>
</protein>
<organism evidence="2 3">
    <name type="scientific">Nocardiopsis mangrovi</name>
    <dbReference type="NCBI Taxonomy" id="1179818"/>
    <lineage>
        <taxon>Bacteria</taxon>
        <taxon>Bacillati</taxon>
        <taxon>Actinomycetota</taxon>
        <taxon>Actinomycetes</taxon>
        <taxon>Streptosporangiales</taxon>
        <taxon>Nocardiopsidaceae</taxon>
        <taxon>Nocardiopsis</taxon>
    </lineage>
</organism>
<evidence type="ECO:0000313" key="3">
    <source>
        <dbReference type="Proteomes" id="UP001595923"/>
    </source>
</evidence>
<evidence type="ECO:0000256" key="1">
    <source>
        <dbReference type="SAM" id="MobiDB-lite"/>
    </source>
</evidence>
<feature type="region of interest" description="Disordered" evidence="1">
    <location>
        <begin position="30"/>
        <end position="56"/>
    </location>
</feature>
<dbReference type="Proteomes" id="UP001595923">
    <property type="component" value="Unassembled WGS sequence"/>
</dbReference>
<reference evidence="3" key="1">
    <citation type="journal article" date="2019" name="Int. J. Syst. Evol. Microbiol.">
        <title>The Global Catalogue of Microorganisms (GCM) 10K type strain sequencing project: providing services to taxonomists for standard genome sequencing and annotation.</title>
        <authorList>
            <consortium name="The Broad Institute Genomics Platform"/>
            <consortium name="The Broad Institute Genome Sequencing Center for Infectious Disease"/>
            <person name="Wu L."/>
            <person name="Ma J."/>
        </authorList>
    </citation>
    <scope>NUCLEOTIDE SEQUENCE [LARGE SCALE GENOMIC DNA]</scope>
    <source>
        <strain evidence="3">XZYJ18</strain>
    </source>
</reference>
<gene>
    <name evidence="2" type="ORF">ACFO4E_17520</name>
</gene>
<name>A0ABV9DYY1_9ACTN</name>
<comment type="caution">
    <text evidence="2">The sequence shown here is derived from an EMBL/GenBank/DDBJ whole genome shotgun (WGS) entry which is preliminary data.</text>
</comment>
<proteinExistence type="predicted"/>
<evidence type="ECO:0000313" key="2">
    <source>
        <dbReference type="EMBL" id="MFC4563667.1"/>
    </source>
</evidence>
<dbReference type="EMBL" id="JBHSFQ010000017">
    <property type="protein sequence ID" value="MFC4563667.1"/>
    <property type="molecule type" value="Genomic_DNA"/>
</dbReference>
<accession>A0ABV9DYY1</accession>
<dbReference type="NCBIfam" id="NF033521">
    <property type="entry name" value="lasso_leader_L3"/>
    <property type="match status" value="1"/>
</dbReference>